<keyword evidence="1" id="KW-1133">Transmembrane helix</keyword>
<proteinExistence type="predicted"/>
<keyword evidence="1" id="KW-0812">Transmembrane</keyword>
<sequence length="269" mass="31861">MNQDNKPDRQPITLFIFIAFLLLWFFYSLYKHWKGIIEPENGYNGIDSVVGMGGMLLNAITIYFVYISYKQQNKQIEKNDRDTEFNRILDVFYRQLDLSLSQFDIDNTKLLAAKEELINSGTMETVIKNFDVLTKAVSTLKKVENFYTGLLQRSNLNDKDKAYLFNIYDSNFPQEYKTIAKLISDCDELNLDTKYKVEEFKRAYTKEYFVSEDFIGDRAIENEITLKMQSKKRELLKIYYQCVQCRNDSRNLSDNRIDLRISYKFSDNQ</sequence>
<dbReference type="EMBL" id="CP117880">
    <property type="protein sequence ID" value="WDF70410.1"/>
    <property type="molecule type" value="Genomic_DNA"/>
</dbReference>
<accession>A0ABY7WN20</accession>
<name>A0ABY7WN20_9SPHI</name>
<evidence type="ECO:0000313" key="3">
    <source>
        <dbReference type="Proteomes" id="UP001221558"/>
    </source>
</evidence>
<evidence type="ECO:0000256" key="1">
    <source>
        <dbReference type="SAM" id="Phobius"/>
    </source>
</evidence>
<keyword evidence="1" id="KW-0472">Membrane</keyword>
<organism evidence="2 3">
    <name type="scientific">Sphingobacterium oryzagri</name>
    <dbReference type="NCBI Taxonomy" id="3025669"/>
    <lineage>
        <taxon>Bacteria</taxon>
        <taxon>Pseudomonadati</taxon>
        <taxon>Bacteroidota</taxon>
        <taxon>Sphingobacteriia</taxon>
        <taxon>Sphingobacteriales</taxon>
        <taxon>Sphingobacteriaceae</taxon>
        <taxon>Sphingobacterium</taxon>
    </lineage>
</organism>
<evidence type="ECO:0008006" key="4">
    <source>
        <dbReference type="Google" id="ProtNLM"/>
    </source>
</evidence>
<feature type="transmembrane region" description="Helical" evidence="1">
    <location>
        <begin position="50"/>
        <end position="69"/>
    </location>
</feature>
<dbReference type="Proteomes" id="UP001221558">
    <property type="component" value="Chromosome"/>
</dbReference>
<feature type="transmembrane region" description="Helical" evidence="1">
    <location>
        <begin position="12"/>
        <end position="30"/>
    </location>
</feature>
<reference evidence="2 3" key="1">
    <citation type="submission" date="2023-02" db="EMBL/GenBank/DDBJ databases">
        <title>Genome sequence of Sphingobacterium sp. KACC 22765.</title>
        <authorList>
            <person name="Kim S."/>
            <person name="Heo J."/>
            <person name="Kwon S.-W."/>
        </authorList>
    </citation>
    <scope>NUCLEOTIDE SEQUENCE [LARGE SCALE GENOMIC DNA]</scope>
    <source>
        <strain evidence="2 3">KACC 22765</strain>
    </source>
</reference>
<gene>
    <name evidence="2" type="ORF">PQ465_08540</name>
</gene>
<keyword evidence="3" id="KW-1185">Reference proteome</keyword>
<evidence type="ECO:0000313" key="2">
    <source>
        <dbReference type="EMBL" id="WDF70410.1"/>
    </source>
</evidence>
<dbReference type="RefSeq" id="WP_274269119.1">
    <property type="nucleotide sequence ID" value="NZ_CP117880.1"/>
</dbReference>
<protein>
    <recommendedName>
        <fullName evidence="4">Phage abortive infection protein</fullName>
    </recommendedName>
</protein>